<dbReference type="EMBL" id="JACHHY010000003">
    <property type="protein sequence ID" value="MBB5017434.1"/>
    <property type="molecule type" value="Genomic_DNA"/>
</dbReference>
<feature type="chain" id="PRO_5032775210" description="DUF3261 domain-containing protein" evidence="1">
    <location>
        <begin position="21"/>
        <end position="181"/>
    </location>
</feature>
<gene>
    <name evidence="2" type="ORF">HNQ59_000698</name>
</gene>
<dbReference type="InterPro" id="IPR021675">
    <property type="entry name" value="DUF3261"/>
</dbReference>
<reference evidence="2 3" key="1">
    <citation type="submission" date="2020-08" db="EMBL/GenBank/DDBJ databases">
        <title>Genomic Encyclopedia of Type Strains, Phase IV (KMG-IV): sequencing the most valuable type-strain genomes for metagenomic binning, comparative biology and taxonomic classification.</title>
        <authorList>
            <person name="Goeker M."/>
        </authorList>
    </citation>
    <scope>NUCLEOTIDE SEQUENCE [LARGE SCALE GENOMIC DNA]</scope>
    <source>
        <strain evidence="2 3">DSM 27165</strain>
    </source>
</reference>
<evidence type="ECO:0000313" key="3">
    <source>
        <dbReference type="Proteomes" id="UP000575898"/>
    </source>
</evidence>
<feature type="signal peptide" evidence="1">
    <location>
        <begin position="1"/>
        <end position="20"/>
    </location>
</feature>
<proteinExistence type="predicted"/>
<keyword evidence="3" id="KW-1185">Reference proteome</keyword>
<keyword evidence="1" id="KW-0732">Signal</keyword>
<name>A0A840MDQ4_9PROT</name>
<protein>
    <recommendedName>
        <fullName evidence="4">DUF3261 domain-containing protein</fullName>
    </recommendedName>
</protein>
<dbReference type="AlphaFoldDB" id="A0A840MDQ4"/>
<dbReference type="Proteomes" id="UP000575898">
    <property type="component" value="Unassembled WGS sequence"/>
</dbReference>
<organism evidence="2 3">
    <name type="scientific">Chitinivorax tropicus</name>
    <dbReference type="NCBI Taxonomy" id="714531"/>
    <lineage>
        <taxon>Bacteria</taxon>
        <taxon>Pseudomonadati</taxon>
        <taxon>Pseudomonadota</taxon>
        <taxon>Betaproteobacteria</taxon>
        <taxon>Chitinivorax</taxon>
    </lineage>
</organism>
<sequence length="181" mass="19892">MSVMPAWVALLVAAGLSACSTPSKPPALLQLAPATLGQALSLQQRVTVDRDGQQHTLDAVLEVDHDQLTLVGMALGQRVLTLHHDGTQLHSHTHPLLPSQVQAADILSDLQLALWPAARIVEALPTGWRLDATPTTRTLFQGQQRVAEIHYTAQPPWLGRIELHNLRYEYQLTIESAMQEN</sequence>
<comment type="caution">
    <text evidence="2">The sequence shown here is derived from an EMBL/GenBank/DDBJ whole genome shotgun (WGS) entry which is preliminary data.</text>
</comment>
<dbReference type="Pfam" id="PF11659">
    <property type="entry name" value="DUF3261"/>
    <property type="match status" value="1"/>
</dbReference>
<accession>A0A840MDQ4</accession>
<evidence type="ECO:0000313" key="2">
    <source>
        <dbReference type="EMBL" id="MBB5017434.1"/>
    </source>
</evidence>
<evidence type="ECO:0000256" key="1">
    <source>
        <dbReference type="SAM" id="SignalP"/>
    </source>
</evidence>
<evidence type="ECO:0008006" key="4">
    <source>
        <dbReference type="Google" id="ProtNLM"/>
    </source>
</evidence>